<dbReference type="HOGENOM" id="CLU_982569_0_0_10"/>
<keyword evidence="3" id="KW-1185">Reference proteome</keyword>
<gene>
    <name evidence="2" type="ORF">HMPREF9456_01313</name>
</gene>
<keyword evidence="1" id="KW-0472">Membrane</keyword>
<dbReference type="Proteomes" id="UP000006420">
    <property type="component" value="Unassembled WGS sequence"/>
</dbReference>
<evidence type="ECO:0000313" key="2">
    <source>
        <dbReference type="EMBL" id="EGK04285.1"/>
    </source>
</evidence>
<dbReference type="EMBL" id="ADLW01000004">
    <property type="protein sequence ID" value="EGK04285.1"/>
    <property type="molecule type" value="Genomic_DNA"/>
</dbReference>
<name>F8WYF2_9BACT</name>
<comment type="caution">
    <text evidence="2">The sequence shown here is derived from an EMBL/GenBank/DDBJ whole genome shotgun (WGS) entry which is preliminary data.</text>
</comment>
<keyword evidence="1" id="KW-1133">Transmembrane helix</keyword>
<accession>F8WYF2</accession>
<dbReference type="eggNOG" id="ENOG5033V24">
    <property type="taxonomic scope" value="Bacteria"/>
</dbReference>
<protein>
    <submittedName>
        <fullName evidence="2">Uncharacterized protein</fullName>
    </submittedName>
</protein>
<organism evidence="2 3">
    <name type="scientific">Dysgonomonas mossii DSM 22836</name>
    <dbReference type="NCBI Taxonomy" id="742767"/>
    <lineage>
        <taxon>Bacteria</taxon>
        <taxon>Pseudomonadati</taxon>
        <taxon>Bacteroidota</taxon>
        <taxon>Bacteroidia</taxon>
        <taxon>Bacteroidales</taxon>
        <taxon>Dysgonomonadaceae</taxon>
        <taxon>Dysgonomonas</taxon>
    </lineage>
</organism>
<proteinExistence type="predicted"/>
<sequence>MYKLRFNYTMAKRDIKIVILFVLIITVLIGGWRLYNKLEKNKQSFSVDIYEYISPQAVTVININREYNLDMLYQYDPSLRSLIGLLGGNLSFPTIISQDKDKASILVTKIEQEKEPEIADYIKSYIAADFPPQKREYKDAIVWYFTQPDDKFLVCTFYKGMLAVSNYLRPIEIFIDSDSENTFFSDENNIELITKIRNSTPVCIFTKVQDKTLALNYVPYNNSIQLTGYILENKQKGVSDSIKLDYATIPLLMDLPDKMCIDSINVQNDSKLTSVKVFLNKKF</sequence>
<feature type="transmembrane region" description="Helical" evidence="1">
    <location>
        <begin position="15"/>
        <end position="35"/>
    </location>
</feature>
<dbReference type="AlphaFoldDB" id="F8WYF2"/>
<reference evidence="2 3" key="1">
    <citation type="submission" date="2011-04" db="EMBL/GenBank/DDBJ databases">
        <title>The Genome Sequence of Dysgonomonas mossii DSM 22836.</title>
        <authorList>
            <consortium name="The Broad Institute Genome Sequencing Platform"/>
            <person name="Earl A."/>
            <person name="Ward D."/>
            <person name="Feldgarden M."/>
            <person name="Gevers D."/>
            <person name="Pudlo N."/>
            <person name="Martens E."/>
            <person name="Allen-Vercoe E."/>
            <person name="Young S.K."/>
            <person name="Zeng Q."/>
            <person name="Gargeya S."/>
            <person name="Fitzgerald M."/>
            <person name="Haas B."/>
            <person name="Abouelleil A."/>
            <person name="Alvarado L."/>
            <person name="Arachchi H.M."/>
            <person name="Berlin A."/>
            <person name="Brown A."/>
            <person name="Chapman S.B."/>
            <person name="Chen Z."/>
            <person name="Dunbar C."/>
            <person name="Freedman E."/>
            <person name="Gearin G."/>
            <person name="Gellesch M."/>
            <person name="Goldberg J."/>
            <person name="Griggs A."/>
            <person name="Gujja S."/>
            <person name="Heiman D."/>
            <person name="Howarth C."/>
            <person name="Larson L."/>
            <person name="Lui A."/>
            <person name="MacDonald P.J.P."/>
            <person name="Mehta T."/>
            <person name="Montmayeur A."/>
            <person name="Murphy C."/>
            <person name="Neiman D."/>
            <person name="Pearson M."/>
            <person name="Priest M."/>
            <person name="Roberts A."/>
            <person name="Saif S."/>
            <person name="Shea T."/>
            <person name="Shenoy N."/>
            <person name="Sisk P."/>
            <person name="Stolte C."/>
            <person name="Sykes S."/>
            <person name="Yandava C."/>
            <person name="Wortman J."/>
            <person name="Nusbaum C."/>
            <person name="Birren B."/>
        </authorList>
    </citation>
    <scope>NUCLEOTIDE SEQUENCE [LARGE SCALE GENOMIC DNA]</scope>
    <source>
        <strain evidence="2 3">DSM 22836</strain>
    </source>
</reference>
<dbReference type="STRING" id="742767.HMPREF9456_01313"/>
<evidence type="ECO:0000256" key="1">
    <source>
        <dbReference type="SAM" id="Phobius"/>
    </source>
</evidence>
<evidence type="ECO:0000313" key="3">
    <source>
        <dbReference type="Proteomes" id="UP000006420"/>
    </source>
</evidence>
<keyword evidence="1" id="KW-0812">Transmembrane</keyword>